<dbReference type="InterPro" id="IPR046346">
    <property type="entry name" value="Aminoacid_DH-like_N_sf"/>
</dbReference>
<gene>
    <name evidence="1" type="ORF">UU14_C0055G0001</name>
</gene>
<proteinExistence type="predicted"/>
<feature type="non-terminal residue" evidence="1">
    <location>
        <position position="61"/>
    </location>
</feature>
<comment type="caution">
    <text evidence="1">The sequence shown here is derived from an EMBL/GenBank/DDBJ whole genome shotgun (WGS) entry which is preliminary data.</text>
</comment>
<organism evidence="1 2">
    <name type="scientific">Candidatus Roizmanbacteria bacterium GW2011_GWB1_40_7</name>
    <dbReference type="NCBI Taxonomy" id="1618482"/>
    <lineage>
        <taxon>Bacteria</taxon>
        <taxon>Candidatus Roizmaniibacteriota</taxon>
    </lineage>
</organism>
<accession>A0A0G0SZL2</accession>
<dbReference type="Proteomes" id="UP000034664">
    <property type="component" value="Unassembled WGS sequence"/>
</dbReference>
<protein>
    <submittedName>
        <fullName evidence="1">Uncharacterized protein</fullName>
    </submittedName>
</protein>
<sequence>MDPRQLILANLERARPFINMPDNIYQKLLKPERALDGRIVIPIDDGTDATFLYYRCQHNTW</sequence>
<reference evidence="1 2" key="1">
    <citation type="journal article" date="2015" name="Nature">
        <title>rRNA introns, odd ribosomes, and small enigmatic genomes across a large radiation of phyla.</title>
        <authorList>
            <person name="Brown C.T."/>
            <person name="Hug L.A."/>
            <person name="Thomas B.C."/>
            <person name="Sharon I."/>
            <person name="Castelle C.J."/>
            <person name="Singh A."/>
            <person name="Wilkins M.J."/>
            <person name="Williams K.H."/>
            <person name="Banfield J.F."/>
        </authorList>
    </citation>
    <scope>NUCLEOTIDE SEQUENCE [LARGE SCALE GENOMIC DNA]</scope>
</reference>
<evidence type="ECO:0000313" key="1">
    <source>
        <dbReference type="EMBL" id="KKR70179.1"/>
    </source>
</evidence>
<dbReference type="AlphaFoldDB" id="A0A0G0SZL2"/>
<name>A0A0G0SZL2_9BACT</name>
<dbReference type="EMBL" id="LBZM01000055">
    <property type="protein sequence ID" value="KKR70179.1"/>
    <property type="molecule type" value="Genomic_DNA"/>
</dbReference>
<dbReference type="SUPFAM" id="SSF53223">
    <property type="entry name" value="Aminoacid dehydrogenase-like, N-terminal domain"/>
    <property type="match status" value="1"/>
</dbReference>
<evidence type="ECO:0000313" key="2">
    <source>
        <dbReference type="Proteomes" id="UP000034664"/>
    </source>
</evidence>